<comment type="caution">
    <text evidence="1">The sequence shown here is derived from an EMBL/GenBank/DDBJ whole genome shotgun (WGS) entry which is preliminary data.</text>
</comment>
<proteinExistence type="predicted"/>
<protein>
    <submittedName>
        <fullName evidence="1">Uncharacterized protein</fullName>
    </submittedName>
</protein>
<dbReference type="Proteomes" id="UP000051655">
    <property type="component" value="Unassembled WGS sequence"/>
</dbReference>
<sequence>MKGIDMATEELTGYIFPHPKRTEFLVDLDELNRNDLRKLAGVNDFGKLRKWKIFADDLKGNQDPFVWNKNFLNSYCKKPWNRKYWNGIKYIIWVSSTDDGKIYCDLVMLIKEYSAWENFVTPLYDGNLFANRDHYARFEEHTTDNQRNNANNMTRTTLKGDSDKSFQPLDENGELIEISDILRSNNVSIIKAKDKNGKNVQNNIIKLYDSNSKQIYEDIIERSAFKIKGNSLAKIRAFMNDEIDKFINT</sequence>
<dbReference type="EMBL" id="JQBP01000001">
    <property type="protein sequence ID" value="KRN75660.1"/>
    <property type="molecule type" value="Genomic_DNA"/>
</dbReference>
<dbReference type="AlphaFoldDB" id="A0A0R2JLJ6"/>
<reference evidence="1 2" key="1">
    <citation type="journal article" date="2015" name="Genome Announc.">
        <title>Expanding the biotechnology potential of lactobacilli through comparative genomics of 213 strains and associated genera.</title>
        <authorList>
            <person name="Sun Z."/>
            <person name="Harris H.M."/>
            <person name="McCann A."/>
            <person name="Guo C."/>
            <person name="Argimon S."/>
            <person name="Zhang W."/>
            <person name="Yang X."/>
            <person name="Jeffery I.B."/>
            <person name="Cooney J.C."/>
            <person name="Kagawa T.F."/>
            <person name="Liu W."/>
            <person name="Song Y."/>
            <person name="Salvetti E."/>
            <person name="Wrobel A."/>
            <person name="Rasinkangas P."/>
            <person name="Parkhill J."/>
            <person name="Rea M.C."/>
            <person name="O'Sullivan O."/>
            <person name="Ritari J."/>
            <person name="Douillard F.P."/>
            <person name="Paul Ross R."/>
            <person name="Yang R."/>
            <person name="Briner A.E."/>
            <person name="Felis G.E."/>
            <person name="de Vos W.M."/>
            <person name="Barrangou R."/>
            <person name="Klaenhammer T.R."/>
            <person name="Caufield P.W."/>
            <person name="Cui Y."/>
            <person name="Zhang H."/>
            <person name="O'Toole P.W."/>
        </authorList>
    </citation>
    <scope>NUCLEOTIDE SEQUENCE [LARGE SCALE GENOMIC DNA]</scope>
    <source>
        <strain evidence="1 2">DSM 20593</strain>
    </source>
</reference>
<organism evidence="1 2">
    <name type="scientific">Weissella kandleri</name>
    <dbReference type="NCBI Taxonomy" id="1616"/>
    <lineage>
        <taxon>Bacteria</taxon>
        <taxon>Bacillati</taxon>
        <taxon>Bacillota</taxon>
        <taxon>Bacilli</taxon>
        <taxon>Lactobacillales</taxon>
        <taxon>Lactobacillaceae</taxon>
        <taxon>Weissella</taxon>
    </lineage>
</organism>
<gene>
    <name evidence="1" type="ORF">IV73_GL000152</name>
</gene>
<keyword evidence="2" id="KW-1185">Reference proteome</keyword>
<name>A0A0R2JLJ6_9LACO</name>
<dbReference type="PATRIC" id="fig|1616.3.peg.158"/>
<evidence type="ECO:0000313" key="1">
    <source>
        <dbReference type="EMBL" id="KRN75660.1"/>
    </source>
</evidence>
<evidence type="ECO:0000313" key="2">
    <source>
        <dbReference type="Proteomes" id="UP000051655"/>
    </source>
</evidence>
<accession>A0A0R2JLJ6</accession>